<reference evidence="2 3" key="1">
    <citation type="submission" date="2021-03" db="EMBL/GenBank/DDBJ databases">
        <title>novel species isolated from a fishpond in China.</title>
        <authorList>
            <person name="Lu H."/>
            <person name="Cai Z."/>
        </authorList>
    </citation>
    <scope>NUCLEOTIDE SEQUENCE [LARGE SCALE GENOMIC DNA]</scope>
    <source>
        <strain evidence="2 3">H41</strain>
    </source>
</reference>
<gene>
    <name evidence="2" type="ORF">J0A68_18625</name>
</gene>
<organism evidence="2 3">
    <name type="scientific">Algoriphagus oliviformis</name>
    <dbReference type="NCBI Taxonomy" id="2811231"/>
    <lineage>
        <taxon>Bacteria</taxon>
        <taxon>Pseudomonadati</taxon>
        <taxon>Bacteroidota</taxon>
        <taxon>Cytophagia</taxon>
        <taxon>Cytophagales</taxon>
        <taxon>Cyclobacteriaceae</taxon>
        <taxon>Algoriphagus</taxon>
    </lineage>
</organism>
<dbReference type="Proteomes" id="UP000664317">
    <property type="component" value="Unassembled WGS sequence"/>
</dbReference>
<keyword evidence="3" id="KW-1185">Reference proteome</keyword>
<protein>
    <submittedName>
        <fullName evidence="2">Uncharacterized protein</fullName>
    </submittedName>
</protein>
<dbReference type="RefSeq" id="WP_206579749.1">
    <property type="nucleotide sequence ID" value="NZ_JAFKCT010000009.1"/>
</dbReference>
<proteinExistence type="predicted"/>
<feature type="signal peptide" evidence="1">
    <location>
        <begin position="1"/>
        <end position="19"/>
    </location>
</feature>
<accession>A0ABS3C783</accession>
<evidence type="ECO:0000256" key="1">
    <source>
        <dbReference type="SAM" id="SignalP"/>
    </source>
</evidence>
<feature type="chain" id="PRO_5045598986" evidence="1">
    <location>
        <begin position="20"/>
        <end position="200"/>
    </location>
</feature>
<keyword evidence="1" id="KW-0732">Signal</keyword>
<comment type="caution">
    <text evidence="2">The sequence shown here is derived from an EMBL/GenBank/DDBJ whole genome shotgun (WGS) entry which is preliminary data.</text>
</comment>
<evidence type="ECO:0000313" key="3">
    <source>
        <dbReference type="Proteomes" id="UP000664317"/>
    </source>
</evidence>
<evidence type="ECO:0000313" key="2">
    <source>
        <dbReference type="EMBL" id="MBN7812978.1"/>
    </source>
</evidence>
<name>A0ABS3C783_9BACT</name>
<sequence>MKKTLLFLLYFVAVQAAFCQVRGSDSKENLQKSFLAYNKLIIDQEFEKSLDYMLPEFFEIVPRSQMVTLMNQIYQNPDLDFEMGEPTIGEVGDIRQIEGKYYSEISYSYDIKMRFNNMEKSDDEEQNRMNQNLLRLALEKTFGPGNVVYDEESTDYNIHSIKNAYGISENGNSDWKFVVVEKDQKFILEKLLPKELTQNL</sequence>
<dbReference type="EMBL" id="JAFKCT010000009">
    <property type="protein sequence ID" value="MBN7812978.1"/>
    <property type="molecule type" value="Genomic_DNA"/>
</dbReference>